<feature type="domain" description="CdaR GGDEF-like" evidence="3">
    <location>
        <begin position="302"/>
        <end position="414"/>
    </location>
</feature>
<dbReference type="Pfam" id="PF17853">
    <property type="entry name" value="GGDEF_2"/>
    <property type="match status" value="1"/>
</dbReference>
<accession>A0A9W6MFI9</accession>
<dbReference type="Pfam" id="PF13556">
    <property type="entry name" value="HTH_30"/>
    <property type="match status" value="1"/>
</dbReference>
<dbReference type="RefSeq" id="WP_271220640.1">
    <property type="nucleotide sequence ID" value="NZ_BSEV01000015.1"/>
</dbReference>
<dbReference type="Gene3D" id="1.10.10.2840">
    <property type="entry name" value="PucR C-terminal helix-turn-helix domain"/>
    <property type="match status" value="1"/>
</dbReference>
<evidence type="ECO:0000313" key="5">
    <source>
        <dbReference type="Proteomes" id="UP001143474"/>
    </source>
</evidence>
<protein>
    <submittedName>
        <fullName evidence="4">PucR family transcriptional regulator</fullName>
    </submittedName>
</protein>
<dbReference type="EMBL" id="BSEV01000015">
    <property type="protein sequence ID" value="GLK12311.1"/>
    <property type="molecule type" value="Genomic_DNA"/>
</dbReference>
<sequence>MEQVEYLEPSLAQVIERIGASYVTVVAAPRGTEVPIAGPAIHDPLSPAPPRPGAMALLVGLTADAPGAARTIRGLTGVAAAVLRSDAASAAPLAAAAAEAGVALVALESAMTWSHLHTLVEDAVLLGDSMVATPSRDLGSVPVGDLNALVNVVAETLDRPVEIVDTQWRLLAYSAVPGQVNDDLQRDVILNRTVPAKNAPRETRRLLLTSGRALRFSTGAPYDTAEHPIWRVGVGVRSGPEPLGMLWVLEGRDQLSDDRLVLVEEFARLAGAHLLRARAARTVDRERRGELVGQALDGRRPRSACRRLGLDPDSGIAVLAVAEPVGGDDPLGEHLLDGVATYFDAYRRPAACVLRDDTVYCLMPTADLATLREVAADLVRRLGLRRRLVAAVGGRVGADALPRSRRQADLALAVLRASGATVATIDEVRAAATLTELRSLLDDHPDLLLREADPVPPDAEDSVLAWIECHGDVRAAARRLGVHPNTLRYRIRRLAADGFDLTDPDTRLTTWMRLRLRHAGPDPAAQA</sequence>
<reference evidence="4" key="1">
    <citation type="journal article" date="2014" name="Int. J. Syst. Evol. Microbiol.">
        <title>Complete genome sequence of Corynebacterium casei LMG S-19264T (=DSM 44701T), isolated from a smear-ripened cheese.</title>
        <authorList>
            <consortium name="US DOE Joint Genome Institute (JGI-PGF)"/>
            <person name="Walter F."/>
            <person name="Albersmeier A."/>
            <person name="Kalinowski J."/>
            <person name="Ruckert C."/>
        </authorList>
    </citation>
    <scope>NUCLEOTIDE SEQUENCE</scope>
    <source>
        <strain evidence="4">VKM Ac-2007</strain>
    </source>
</reference>
<dbReference type="InterPro" id="IPR051448">
    <property type="entry name" value="CdaR-like_regulators"/>
</dbReference>
<dbReference type="PANTHER" id="PTHR33744">
    <property type="entry name" value="CARBOHYDRATE DIACID REGULATOR"/>
    <property type="match status" value="1"/>
</dbReference>
<dbReference type="PANTHER" id="PTHR33744:SF17">
    <property type="entry name" value="CONSERVED PROTEIN"/>
    <property type="match status" value="1"/>
</dbReference>
<evidence type="ECO:0000259" key="3">
    <source>
        <dbReference type="Pfam" id="PF17853"/>
    </source>
</evidence>
<reference evidence="4" key="2">
    <citation type="submission" date="2023-01" db="EMBL/GenBank/DDBJ databases">
        <authorList>
            <person name="Sun Q."/>
            <person name="Evtushenko L."/>
        </authorList>
    </citation>
    <scope>NUCLEOTIDE SEQUENCE</scope>
    <source>
        <strain evidence="4">VKM Ac-2007</strain>
    </source>
</reference>
<name>A0A9W6MFI9_9ACTN</name>
<comment type="similarity">
    <text evidence="1">Belongs to the CdaR family.</text>
</comment>
<evidence type="ECO:0000313" key="4">
    <source>
        <dbReference type="EMBL" id="GLK12311.1"/>
    </source>
</evidence>
<gene>
    <name evidence="4" type="ORF">GCM10017600_57200</name>
</gene>
<dbReference type="InterPro" id="IPR042070">
    <property type="entry name" value="PucR_C-HTH_sf"/>
</dbReference>
<proteinExistence type="inferred from homology"/>
<keyword evidence="5" id="KW-1185">Reference proteome</keyword>
<dbReference type="Proteomes" id="UP001143474">
    <property type="component" value="Unassembled WGS sequence"/>
</dbReference>
<dbReference type="AlphaFoldDB" id="A0A9W6MFI9"/>
<evidence type="ECO:0000259" key="2">
    <source>
        <dbReference type="Pfam" id="PF13556"/>
    </source>
</evidence>
<dbReference type="InterPro" id="IPR025736">
    <property type="entry name" value="PucR_C-HTH_dom"/>
</dbReference>
<feature type="domain" description="PucR C-terminal helix-turn-helix" evidence="2">
    <location>
        <begin position="463"/>
        <end position="515"/>
    </location>
</feature>
<organism evidence="4 5">
    <name type="scientific">Streptosporangium carneum</name>
    <dbReference type="NCBI Taxonomy" id="47481"/>
    <lineage>
        <taxon>Bacteria</taxon>
        <taxon>Bacillati</taxon>
        <taxon>Actinomycetota</taxon>
        <taxon>Actinomycetes</taxon>
        <taxon>Streptosporangiales</taxon>
        <taxon>Streptosporangiaceae</taxon>
        <taxon>Streptosporangium</taxon>
    </lineage>
</organism>
<evidence type="ECO:0000256" key="1">
    <source>
        <dbReference type="ARBA" id="ARBA00006754"/>
    </source>
</evidence>
<dbReference type="InterPro" id="IPR041522">
    <property type="entry name" value="CdaR_GGDEF"/>
</dbReference>
<comment type="caution">
    <text evidence="4">The sequence shown here is derived from an EMBL/GenBank/DDBJ whole genome shotgun (WGS) entry which is preliminary data.</text>
</comment>